<feature type="region of interest" description="Disordered" evidence="1">
    <location>
        <begin position="349"/>
        <end position="368"/>
    </location>
</feature>
<proteinExistence type="predicted"/>
<feature type="compositionally biased region" description="Low complexity" evidence="1">
    <location>
        <begin position="234"/>
        <end position="245"/>
    </location>
</feature>
<dbReference type="EMBL" id="QZEZ01000001">
    <property type="protein sequence ID" value="RJK98387.1"/>
    <property type="molecule type" value="Genomic_DNA"/>
</dbReference>
<dbReference type="PANTHER" id="PTHR30522:SF0">
    <property type="entry name" value="NUCLEOSIDE TRIPHOSPHATE PYROPHOSPHOHYDROLASE"/>
    <property type="match status" value="1"/>
</dbReference>
<keyword evidence="4" id="KW-1185">Reference proteome</keyword>
<dbReference type="CDD" id="cd11528">
    <property type="entry name" value="NTP-PPase_MazG_Nterm"/>
    <property type="match status" value="1"/>
</dbReference>
<dbReference type="InterPro" id="IPR004518">
    <property type="entry name" value="MazG-like_dom"/>
</dbReference>
<reference evidence="3 4" key="1">
    <citation type="submission" date="2018-09" db="EMBL/GenBank/DDBJ databases">
        <title>YIM 75000 draft genome.</title>
        <authorList>
            <person name="Tang S."/>
            <person name="Feng Y."/>
        </authorList>
    </citation>
    <scope>NUCLEOTIDE SEQUENCE [LARGE SCALE GENOMIC DNA]</scope>
    <source>
        <strain evidence="3 4">YIM 75000</strain>
    </source>
</reference>
<feature type="region of interest" description="Disordered" evidence="1">
    <location>
        <begin position="226"/>
        <end position="245"/>
    </location>
</feature>
<dbReference type="GO" id="GO:0046047">
    <property type="term" value="P:TTP catabolic process"/>
    <property type="evidence" value="ECO:0007669"/>
    <property type="project" value="TreeGrafter"/>
</dbReference>
<dbReference type="GO" id="GO:0046076">
    <property type="term" value="P:dTTP catabolic process"/>
    <property type="evidence" value="ECO:0007669"/>
    <property type="project" value="TreeGrafter"/>
</dbReference>
<dbReference type="InterPro" id="IPR011551">
    <property type="entry name" value="NTP_PyrPHydrolase_MazG"/>
</dbReference>
<dbReference type="AlphaFoldDB" id="A0A3A3Z8Z7"/>
<evidence type="ECO:0000313" key="3">
    <source>
        <dbReference type="EMBL" id="RJK98387.1"/>
    </source>
</evidence>
<dbReference type="SUPFAM" id="SSF101386">
    <property type="entry name" value="all-alpha NTP pyrophosphatases"/>
    <property type="match status" value="1"/>
</dbReference>
<dbReference type="OrthoDB" id="9808939at2"/>
<feature type="domain" description="NTP pyrophosphohydrolase MazG-like" evidence="2">
    <location>
        <begin position="152"/>
        <end position="227"/>
    </location>
</feature>
<dbReference type="GO" id="GO:0047429">
    <property type="term" value="F:nucleoside triphosphate diphosphatase activity"/>
    <property type="evidence" value="ECO:0007669"/>
    <property type="project" value="TreeGrafter"/>
</dbReference>
<comment type="caution">
    <text evidence="3">The sequence shown here is derived from an EMBL/GenBank/DDBJ whole genome shotgun (WGS) entry which is preliminary data.</text>
</comment>
<dbReference type="GO" id="GO:0046061">
    <property type="term" value="P:dATP catabolic process"/>
    <property type="evidence" value="ECO:0007669"/>
    <property type="project" value="TreeGrafter"/>
</dbReference>
<organism evidence="3 4">
    <name type="scientific">Vallicoccus soli</name>
    <dbReference type="NCBI Taxonomy" id="2339232"/>
    <lineage>
        <taxon>Bacteria</taxon>
        <taxon>Bacillati</taxon>
        <taxon>Actinomycetota</taxon>
        <taxon>Actinomycetes</taxon>
        <taxon>Motilibacterales</taxon>
        <taxon>Vallicoccaceae</taxon>
        <taxon>Vallicoccus</taxon>
    </lineage>
</organism>
<dbReference type="Gene3D" id="1.10.287.1080">
    <property type="entry name" value="MazG-like"/>
    <property type="match status" value="2"/>
</dbReference>
<evidence type="ECO:0000259" key="2">
    <source>
        <dbReference type="Pfam" id="PF03819"/>
    </source>
</evidence>
<protein>
    <submittedName>
        <fullName evidence="3">MazG family protein</fullName>
    </submittedName>
</protein>
<dbReference type="Pfam" id="PF03819">
    <property type="entry name" value="MazG"/>
    <property type="match status" value="1"/>
</dbReference>
<dbReference type="FunFam" id="1.10.287.1080:FF:000001">
    <property type="entry name" value="Nucleoside triphosphate pyrophosphohydrolase"/>
    <property type="match status" value="1"/>
</dbReference>
<sequence>MSAGAGRVVLLATTHRVAPGLLSGPAWAALHAAGAVLARAAGDPQAAAVRAAGVAVQDAHDLPDARLAARLAQEAERHVVVLLPGPAGDPAADGLAEALAAELTRRSSAGAPVPEVELVPASWDVPGARLLDLVAVMDRLRSPGGCPWDAEQTHESLLRYLVEEAYEVVEAVEHGDAADLREELGDLLLQVVFHARVAEERAEAPFGVDDVAAGIVDKLVRRHPHVFGPEDGADAGPDAGPASTAADVEASWEVLKAREKRRASALEGVPAALPALHRAASLLERVRRRGVDAPAPALPAGVALPAGGDAALGDLLLALVDAAVGAGLDPEAALRGALARWSERVRAAEGAAAEAGAAPTGEADAPGP</sequence>
<gene>
    <name evidence="3" type="ORF">D5H78_02860</name>
</gene>
<dbReference type="GO" id="GO:0046081">
    <property type="term" value="P:dUTP catabolic process"/>
    <property type="evidence" value="ECO:0007669"/>
    <property type="project" value="TreeGrafter"/>
</dbReference>
<name>A0A3A3Z8Z7_9ACTN</name>
<dbReference type="GO" id="GO:0006203">
    <property type="term" value="P:dGTP catabolic process"/>
    <property type="evidence" value="ECO:0007669"/>
    <property type="project" value="TreeGrafter"/>
</dbReference>
<dbReference type="InterPro" id="IPR048015">
    <property type="entry name" value="NTP-PPase_MazG-like_N"/>
</dbReference>
<dbReference type="GO" id="GO:0046052">
    <property type="term" value="P:UTP catabolic process"/>
    <property type="evidence" value="ECO:0007669"/>
    <property type="project" value="TreeGrafter"/>
</dbReference>
<dbReference type="Proteomes" id="UP000265614">
    <property type="component" value="Unassembled WGS sequence"/>
</dbReference>
<dbReference type="PANTHER" id="PTHR30522">
    <property type="entry name" value="NUCLEOSIDE TRIPHOSPHATE PYROPHOSPHOHYDROLASE"/>
    <property type="match status" value="1"/>
</dbReference>
<evidence type="ECO:0000313" key="4">
    <source>
        <dbReference type="Proteomes" id="UP000265614"/>
    </source>
</evidence>
<dbReference type="GO" id="GO:0006950">
    <property type="term" value="P:response to stress"/>
    <property type="evidence" value="ECO:0007669"/>
    <property type="project" value="UniProtKB-ARBA"/>
</dbReference>
<accession>A0A3A3Z8Z7</accession>
<dbReference type="NCBIfam" id="TIGR00444">
    <property type="entry name" value="mazG"/>
    <property type="match status" value="1"/>
</dbReference>
<evidence type="ECO:0000256" key="1">
    <source>
        <dbReference type="SAM" id="MobiDB-lite"/>
    </source>
</evidence>